<evidence type="ECO:0000259" key="3">
    <source>
        <dbReference type="PROSITE" id="PS50206"/>
    </source>
</evidence>
<dbReference type="CDD" id="cd01448">
    <property type="entry name" value="TST_Repeat_1"/>
    <property type="match status" value="1"/>
</dbReference>
<proteinExistence type="predicted"/>
<dbReference type="PROSITE" id="PS50206">
    <property type="entry name" value="RHODANESE_3"/>
    <property type="match status" value="2"/>
</dbReference>
<evidence type="ECO:0000256" key="2">
    <source>
        <dbReference type="ARBA" id="ARBA00022737"/>
    </source>
</evidence>
<gene>
    <name evidence="4" type="ORF">DJ90_355</name>
</gene>
<dbReference type="Proteomes" id="UP000029278">
    <property type="component" value="Unassembled WGS sequence"/>
</dbReference>
<dbReference type="InterPro" id="IPR045078">
    <property type="entry name" value="TST/MPST-like"/>
</dbReference>
<evidence type="ECO:0000313" key="4">
    <source>
        <dbReference type="EMBL" id="KFN05584.1"/>
    </source>
</evidence>
<dbReference type="PANTHER" id="PTHR11364">
    <property type="entry name" value="THIOSULFATE SULFERTANSFERASE"/>
    <property type="match status" value="1"/>
</dbReference>
<dbReference type="GeneID" id="77009402"/>
<dbReference type="PATRIC" id="fig|44252.3.peg.4629"/>
<comment type="caution">
    <text evidence="4">The sequence shown here is derived from an EMBL/GenBank/DDBJ whole genome shotgun (WGS) entry which is preliminary data.</text>
</comment>
<keyword evidence="2" id="KW-0677">Repeat</keyword>
<protein>
    <submittedName>
        <fullName evidence="4">Rhodanese-like domain protein</fullName>
    </submittedName>
</protein>
<evidence type="ECO:0000313" key="5">
    <source>
        <dbReference type="Proteomes" id="UP000029278"/>
    </source>
</evidence>
<feature type="domain" description="Rhodanese" evidence="3">
    <location>
        <begin position="21"/>
        <end position="140"/>
    </location>
</feature>
<name>A0A090Z2Y3_PAEMA</name>
<dbReference type="EMBL" id="JMQA01000038">
    <property type="protein sequence ID" value="KFN05584.1"/>
    <property type="molecule type" value="Genomic_DNA"/>
</dbReference>
<dbReference type="RefSeq" id="WP_155621525.1">
    <property type="nucleotide sequence ID" value="NZ_BGMM01000020.1"/>
</dbReference>
<dbReference type="PROSITE" id="PS00380">
    <property type="entry name" value="RHODANESE_1"/>
    <property type="match status" value="1"/>
</dbReference>
<dbReference type="InterPro" id="IPR036873">
    <property type="entry name" value="Rhodanese-like_dom_sf"/>
</dbReference>
<dbReference type="Pfam" id="PF00581">
    <property type="entry name" value="Rhodanese"/>
    <property type="match status" value="2"/>
</dbReference>
<dbReference type="FunFam" id="3.40.250.10:FF:000035">
    <property type="entry name" value="Thiosulfate sulfurtransferase"/>
    <property type="match status" value="1"/>
</dbReference>
<dbReference type="STRING" id="44252.DJ90_355"/>
<keyword evidence="5" id="KW-1185">Reference proteome</keyword>
<dbReference type="SUPFAM" id="SSF52821">
    <property type="entry name" value="Rhodanese/Cell cycle control phosphatase"/>
    <property type="match status" value="2"/>
</dbReference>
<dbReference type="CDD" id="cd01449">
    <property type="entry name" value="TST_Repeat_2"/>
    <property type="match status" value="1"/>
</dbReference>
<sequence length="289" mass="31295">MNPSPLIQPIVSKQWGLARMYEPDLVIVDCRFELGHPQAGREAYAAAHIPGAVFLDLEEDLSAPAGAHGGRHPLPAPEALAQRLGRAGIGNASRVVAYDDQGGLNAARLWWLLRWLGHDEVYVMDEGFAAWQAGGYPVTDERRTVVPAAFAPTLRPDMLAGVEDVRRALGDPGTVLVDSRAADRYAGRTEPLDAKAGHIPGAINRFWKELLDERGAWKSGEQLKDQLAPVTDALDAGREVIVYCGSGVSACPNVLALHKLGYPQVKLYAGSWSDWISYEENPIATGEEA</sequence>
<dbReference type="GO" id="GO:0004792">
    <property type="term" value="F:thiosulfate-cyanide sulfurtransferase activity"/>
    <property type="evidence" value="ECO:0007669"/>
    <property type="project" value="InterPro"/>
</dbReference>
<dbReference type="InterPro" id="IPR001307">
    <property type="entry name" value="Thiosulphate_STrfase_CS"/>
</dbReference>
<reference evidence="4 5" key="1">
    <citation type="submission" date="2014-04" db="EMBL/GenBank/DDBJ databases">
        <authorList>
            <person name="Bishop-Lilly K.A."/>
            <person name="Broomall S.M."/>
            <person name="Chain P.S."/>
            <person name="Chertkov O."/>
            <person name="Coyne S.R."/>
            <person name="Daligault H.E."/>
            <person name="Davenport K.W."/>
            <person name="Erkkila T."/>
            <person name="Frey K.G."/>
            <person name="Gibbons H.S."/>
            <person name="Gu W."/>
            <person name="Jaissle J."/>
            <person name="Johnson S.L."/>
            <person name="Koroleva G.I."/>
            <person name="Ladner J.T."/>
            <person name="Lo C.-C."/>
            <person name="Minogue T.D."/>
            <person name="Munk C."/>
            <person name="Palacios G.F."/>
            <person name="Redden C.L."/>
            <person name="Rosenzweig C.N."/>
            <person name="Scholz M.B."/>
            <person name="Teshima H."/>
            <person name="Xu Y."/>
        </authorList>
    </citation>
    <scope>NUCLEOTIDE SEQUENCE [LARGE SCALE GENOMIC DNA]</scope>
    <source>
        <strain evidence="4 5">8244</strain>
    </source>
</reference>
<dbReference type="HOGENOM" id="CLU_031618_0_0_9"/>
<accession>A0A090Z2Y3</accession>
<dbReference type="PANTHER" id="PTHR11364:SF27">
    <property type="entry name" value="SULFURTRANSFERASE"/>
    <property type="match status" value="1"/>
</dbReference>
<dbReference type="SMART" id="SM00450">
    <property type="entry name" value="RHOD"/>
    <property type="match status" value="2"/>
</dbReference>
<feature type="domain" description="Rhodanese" evidence="3">
    <location>
        <begin position="170"/>
        <end position="284"/>
    </location>
</feature>
<evidence type="ECO:0000256" key="1">
    <source>
        <dbReference type="ARBA" id="ARBA00022679"/>
    </source>
</evidence>
<dbReference type="Gene3D" id="3.40.250.10">
    <property type="entry name" value="Rhodanese-like domain"/>
    <property type="match status" value="2"/>
</dbReference>
<dbReference type="InterPro" id="IPR001763">
    <property type="entry name" value="Rhodanese-like_dom"/>
</dbReference>
<organism evidence="4 5">
    <name type="scientific">Paenibacillus macerans</name>
    <name type="common">Bacillus macerans</name>
    <dbReference type="NCBI Taxonomy" id="44252"/>
    <lineage>
        <taxon>Bacteria</taxon>
        <taxon>Bacillati</taxon>
        <taxon>Bacillota</taxon>
        <taxon>Bacilli</taxon>
        <taxon>Bacillales</taxon>
        <taxon>Paenibacillaceae</taxon>
        <taxon>Paenibacillus</taxon>
    </lineage>
</organism>
<dbReference type="AlphaFoldDB" id="A0A090Z2Y3"/>
<keyword evidence="1" id="KW-0808">Transferase</keyword>